<dbReference type="RefSeq" id="WP_382422605.1">
    <property type="nucleotide sequence ID" value="NZ_JBHSCW010000006.1"/>
</dbReference>
<keyword evidence="5 7" id="KW-0067">ATP-binding</keyword>
<accession>A0ABV8UMC3</accession>
<dbReference type="InterPro" id="IPR003439">
    <property type="entry name" value="ABC_transporter-like_ATP-bd"/>
</dbReference>
<evidence type="ECO:0000256" key="1">
    <source>
        <dbReference type="ARBA" id="ARBA00004417"/>
    </source>
</evidence>
<dbReference type="SMART" id="SM00382">
    <property type="entry name" value="AAA"/>
    <property type="match status" value="1"/>
</dbReference>
<dbReference type="Gene3D" id="3.40.50.300">
    <property type="entry name" value="P-loop containing nucleotide triphosphate hydrolases"/>
    <property type="match status" value="1"/>
</dbReference>
<evidence type="ECO:0000256" key="4">
    <source>
        <dbReference type="ARBA" id="ARBA00022741"/>
    </source>
</evidence>
<dbReference type="PANTHER" id="PTHR43776">
    <property type="entry name" value="TRANSPORT ATP-BINDING PROTEIN"/>
    <property type="match status" value="1"/>
</dbReference>
<feature type="domain" description="ABC transporter" evidence="6">
    <location>
        <begin position="15"/>
        <end position="265"/>
    </location>
</feature>
<dbReference type="SUPFAM" id="SSF52540">
    <property type="entry name" value="P-loop containing nucleoside triphosphate hydrolases"/>
    <property type="match status" value="1"/>
</dbReference>
<evidence type="ECO:0000256" key="3">
    <source>
        <dbReference type="ARBA" id="ARBA00022448"/>
    </source>
</evidence>
<reference evidence="8" key="1">
    <citation type="journal article" date="2019" name="Int. J. Syst. Evol. Microbiol.">
        <title>The Global Catalogue of Microorganisms (GCM) 10K type strain sequencing project: providing services to taxonomists for standard genome sequencing and annotation.</title>
        <authorList>
            <consortium name="The Broad Institute Genomics Platform"/>
            <consortium name="The Broad Institute Genome Sequencing Center for Infectious Disease"/>
            <person name="Wu L."/>
            <person name="Ma J."/>
        </authorList>
    </citation>
    <scope>NUCLEOTIDE SEQUENCE [LARGE SCALE GENOMIC DNA]</scope>
    <source>
        <strain evidence="8">CECT 8472</strain>
    </source>
</reference>
<keyword evidence="3" id="KW-0813">Transport</keyword>
<evidence type="ECO:0000313" key="8">
    <source>
        <dbReference type="Proteomes" id="UP001595799"/>
    </source>
</evidence>
<evidence type="ECO:0000313" key="7">
    <source>
        <dbReference type="EMBL" id="MFC4352259.1"/>
    </source>
</evidence>
<dbReference type="GO" id="GO:0005524">
    <property type="term" value="F:ATP binding"/>
    <property type="evidence" value="ECO:0007669"/>
    <property type="project" value="UniProtKB-KW"/>
</dbReference>
<dbReference type="PROSITE" id="PS50893">
    <property type="entry name" value="ABC_TRANSPORTER_2"/>
    <property type="match status" value="1"/>
</dbReference>
<dbReference type="InterPro" id="IPR017871">
    <property type="entry name" value="ABC_transporter-like_CS"/>
</dbReference>
<dbReference type="InterPro" id="IPR027417">
    <property type="entry name" value="P-loop_NTPase"/>
</dbReference>
<gene>
    <name evidence="7" type="ORF">ACFOW6_11980</name>
</gene>
<comment type="caution">
    <text evidence="7">The sequence shown here is derived from an EMBL/GenBank/DDBJ whole genome shotgun (WGS) entry which is preliminary data.</text>
</comment>
<sequence length="343" mass="37895">MTIGTVAPETETPLLEVENLKKHFPIRKGLFSQVVGQVYAVDGISFSVASNETLGIVGESGCGKSTAGKAILNLIKPTDGQVRLEGQRIDNLSGAKMRAVRKQLQVVFQDPYSSLNPRLRVGEIVGEPILNFDSRSRHSREERVVELLEKVGLPAEAAKKYPYEFSGGQRQRIGIARALALDPKMIVCDEPVSALDVSVQAQVVNLLMDLQQDLKLSYLFVAHDLAVVEHISHRVAVMYLGKIVELSDKHSLFSGPLHPYTEALLSAVPQPSPRRKPDRIVLKGDVPSPINPPKGCRFHTRCPYAFDRCYVEEPPLREVQPGRQVACHLHDETEETKSSSVPL</sequence>
<dbReference type="CDD" id="cd03257">
    <property type="entry name" value="ABC_NikE_OppD_transporters"/>
    <property type="match status" value="1"/>
</dbReference>
<comment type="similarity">
    <text evidence="2">Belongs to the ABC transporter superfamily.</text>
</comment>
<name>A0ABV8UMC3_9PROT</name>
<dbReference type="Pfam" id="PF08352">
    <property type="entry name" value="oligo_HPY"/>
    <property type="match status" value="1"/>
</dbReference>
<dbReference type="NCBIfam" id="NF008453">
    <property type="entry name" value="PRK11308.1"/>
    <property type="match status" value="1"/>
</dbReference>
<dbReference type="EMBL" id="JBHSCW010000006">
    <property type="protein sequence ID" value="MFC4352259.1"/>
    <property type="molecule type" value="Genomic_DNA"/>
</dbReference>
<keyword evidence="8" id="KW-1185">Reference proteome</keyword>
<evidence type="ECO:0000256" key="2">
    <source>
        <dbReference type="ARBA" id="ARBA00005417"/>
    </source>
</evidence>
<dbReference type="InterPro" id="IPR050319">
    <property type="entry name" value="ABC_transp_ATP-bind"/>
</dbReference>
<protein>
    <submittedName>
        <fullName evidence="7">ABC transporter ATP-binding protein</fullName>
    </submittedName>
</protein>
<dbReference type="PANTHER" id="PTHR43776:SF7">
    <property type="entry name" value="D,D-DIPEPTIDE TRANSPORT ATP-BINDING PROTEIN DDPF-RELATED"/>
    <property type="match status" value="1"/>
</dbReference>
<evidence type="ECO:0000256" key="5">
    <source>
        <dbReference type="ARBA" id="ARBA00022840"/>
    </source>
</evidence>
<dbReference type="PROSITE" id="PS00211">
    <property type="entry name" value="ABC_TRANSPORTER_1"/>
    <property type="match status" value="1"/>
</dbReference>
<dbReference type="Pfam" id="PF00005">
    <property type="entry name" value="ABC_tran"/>
    <property type="match status" value="1"/>
</dbReference>
<dbReference type="InterPro" id="IPR013563">
    <property type="entry name" value="Oligopep_ABC_C"/>
</dbReference>
<proteinExistence type="inferred from homology"/>
<evidence type="ECO:0000259" key="6">
    <source>
        <dbReference type="PROSITE" id="PS50893"/>
    </source>
</evidence>
<dbReference type="InterPro" id="IPR003593">
    <property type="entry name" value="AAA+_ATPase"/>
</dbReference>
<dbReference type="Proteomes" id="UP001595799">
    <property type="component" value="Unassembled WGS sequence"/>
</dbReference>
<dbReference type="NCBIfam" id="TIGR01727">
    <property type="entry name" value="oligo_HPY"/>
    <property type="match status" value="1"/>
</dbReference>
<keyword evidence="4" id="KW-0547">Nucleotide-binding</keyword>
<comment type="subcellular location">
    <subcellularLocation>
        <location evidence="1">Cell inner membrane</location>
        <topology evidence="1">Peripheral membrane protein</topology>
    </subcellularLocation>
</comment>
<organism evidence="7 8">
    <name type="scientific">Fodinicurvata halophila</name>
    <dbReference type="NCBI Taxonomy" id="1419723"/>
    <lineage>
        <taxon>Bacteria</taxon>
        <taxon>Pseudomonadati</taxon>
        <taxon>Pseudomonadota</taxon>
        <taxon>Alphaproteobacteria</taxon>
        <taxon>Rhodospirillales</taxon>
        <taxon>Rhodovibrionaceae</taxon>
        <taxon>Fodinicurvata</taxon>
    </lineage>
</organism>